<dbReference type="Proteomes" id="UP000595349">
    <property type="component" value="Chromosome"/>
</dbReference>
<evidence type="ECO:0000256" key="2">
    <source>
        <dbReference type="ARBA" id="ARBA00011322"/>
    </source>
</evidence>
<dbReference type="EMBL" id="CP054706">
    <property type="protein sequence ID" value="QQK79984.1"/>
    <property type="molecule type" value="Genomic_DNA"/>
</dbReference>
<feature type="region of interest" description="Disordered" evidence="5">
    <location>
        <begin position="359"/>
        <end position="395"/>
    </location>
</feature>
<keyword evidence="8" id="KW-1185">Reference proteome</keyword>
<dbReference type="PANTHER" id="PTHR32114:SF2">
    <property type="entry name" value="ABC TRANSPORTER ABCH.3"/>
    <property type="match status" value="1"/>
</dbReference>
<dbReference type="InterPro" id="IPR038729">
    <property type="entry name" value="Rad50/SbcC_AAA"/>
</dbReference>
<dbReference type="KEGG" id="scib:HUG20_08850"/>
<feature type="domain" description="Rad50/SbcC-type AAA" evidence="6">
    <location>
        <begin position="5"/>
        <end position="201"/>
    </location>
</feature>
<organism evidence="7 8">
    <name type="scientific">Salicibibacter cibi</name>
    <dbReference type="NCBI Taxonomy" id="2743001"/>
    <lineage>
        <taxon>Bacteria</taxon>
        <taxon>Bacillati</taxon>
        <taxon>Bacillota</taxon>
        <taxon>Bacilli</taxon>
        <taxon>Bacillales</taxon>
        <taxon>Bacillaceae</taxon>
        <taxon>Salicibibacter</taxon>
    </lineage>
</organism>
<evidence type="ECO:0000256" key="4">
    <source>
        <dbReference type="SAM" id="Coils"/>
    </source>
</evidence>
<protein>
    <recommendedName>
        <fullName evidence="3">Nuclease SbcCD subunit C</fullName>
    </recommendedName>
</protein>
<evidence type="ECO:0000256" key="3">
    <source>
        <dbReference type="ARBA" id="ARBA00013368"/>
    </source>
</evidence>
<feature type="region of interest" description="Disordered" evidence="5">
    <location>
        <begin position="431"/>
        <end position="453"/>
    </location>
</feature>
<dbReference type="GO" id="GO:0006302">
    <property type="term" value="P:double-strand break repair"/>
    <property type="evidence" value="ECO:0007669"/>
    <property type="project" value="InterPro"/>
</dbReference>
<evidence type="ECO:0000313" key="8">
    <source>
        <dbReference type="Proteomes" id="UP000595349"/>
    </source>
</evidence>
<comment type="similarity">
    <text evidence="1">Belongs to the SMC family. SbcC subfamily.</text>
</comment>
<dbReference type="InterPro" id="IPR027417">
    <property type="entry name" value="P-loop_NTPase"/>
</dbReference>
<dbReference type="AlphaFoldDB" id="A0A7T7CFD3"/>
<dbReference type="SUPFAM" id="SSF52540">
    <property type="entry name" value="P-loop containing nucleoside triphosphate hydrolases"/>
    <property type="match status" value="1"/>
</dbReference>
<accession>A0A7T7CFD3</accession>
<feature type="compositionally biased region" description="Basic and acidic residues" evidence="5">
    <location>
        <begin position="366"/>
        <end position="385"/>
    </location>
</feature>
<comment type="subunit">
    <text evidence="2">Heterodimer of SbcC and SbcD.</text>
</comment>
<name>A0A7T7CFD3_9BACI</name>
<dbReference type="Pfam" id="PF13558">
    <property type="entry name" value="SbcC_Walker_B"/>
    <property type="match status" value="1"/>
</dbReference>
<dbReference type="Pfam" id="PF13476">
    <property type="entry name" value="AAA_23"/>
    <property type="match status" value="1"/>
</dbReference>
<feature type="coiled-coil region" evidence="4">
    <location>
        <begin position="714"/>
        <end position="839"/>
    </location>
</feature>
<dbReference type="RefSeq" id="WP_200090159.1">
    <property type="nucleotide sequence ID" value="NZ_CP054706.1"/>
</dbReference>
<gene>
    <name evidence="7" type="ORF">HUG20_08850</name>
</gene>
<keyword evidence="4" id="KW-0175">Coiled coil</keyword>
<sequence length="1132" mass="130524">MRPLQLKVRGLHSFREEQTIDFNQLCDGGVFGIFGPTGSGKSSILDAMTFALYGKISRSGSVGASMINQSETEVAVSFSFRLGNRTFIAERRAKRKDAALQTTRSRFIETTEEPVVLADKKGVMDQEIEAMIGLKIEDFTRAVVLPQNKFSEFLSLKGAERSKMLQRLFDLEKYGDELNEKIKKHLTEANAKKDTIEAEKNGLGDASEEALTKARQAVVQIENALHRKESFKDELETKWLRAKEVLQQQKIQAELESELASLSKERPKHEKRREALRISAIANQLLPYREEQERSEREWLEAEKALKESEEQADKLVKKEQEAQETFRNTREKRQAEEPQLTVKIAKLEEAKVLETELQTSVQKMDAVRKEESSLSKEQDTEDRTLQQAQEAEASAKHLIKEKEEQLTAFEAAQSKRENIRQAFEKGEALKQQAERLEEEKDAERNAIDKEKQQEIYMKEEKQKRDETFEWLSSTHNNLYQWFFDLSEAKREQQALIATIKDMQAKNIHANEAKAVQALVSRLEKGNACPVCGSTEHPAPGISLDEDTHDRDLLQSICERLEADTSIDRYRWELERYSEQIAAVTEEKAAQQPTGLYGTPSHPKRLSDLTAEDAPTKADQFFHKLEAKTKSLDTLLAKTKQWIEQAHQHTSNLNEIEALYTQTISNREDVTMKKQKQEDIYVKQKKEWHESFPGHSLQTIHEEWETAQKDHDQQEKLREDMRQQQKHLESLRENIKQIESKRTNVQMALLQRKAEREQQEKEYHQAQAKLNETLGENTSATKALADEEEALRHFQTEEKIAEENFLKATASRQEAEQTKAAAEEQYASARRNHALANERWEQQKNTDEGMEAKNSLQAQLDSTTLKGYALNVEKRNEYEAEIQRFETQWAQTKQRLAEIETALDGKRMTEEEWEALDEAFQKKKEQVEQRKEERSVARAKWEDLQEKHHRYVKLEEERQQLATRIGHYQELERVFKGKAFVNFIAEEQLVQVTRHASERLHALTQGRYALALDSDNNFLIADYFNGGQKRPTSTLSGGETFLTSLALALSLSVSIQLRGQYPLEFFFLDEGFGTLDAELLDTVVNALEQLQTDHLAVGIISHVPELQERLHKRLLVEAPKPEGQGSRLTITH</sequence>
<dbReference type="GO" id="GO:0016887">
    <property type="term" value="F:ATP hydrolysis activity"/>
    <property type="evidence" value="ECO:0007669"/>
    <property type="project" value="InterPro"/>
</dbReference>
<evidence type="ECO:0000259" key="6">
    <source>
        <dbReference type="Pfam" id="PF13476"/>
    </source>
</evidence>
<evidence type="ECO:0000256" key="5">
    <source>
        <dbReference type="SAM" id="MobiDB-lite"/>
    </source>
</evidence>
<proteinExistence type="inferred from homology"/>
<reference evidence="7 8" key="1">
    <citation type="submission" date="2020-06" db="EMBL/GenBank/DDBJ databases">
        <title>Genomic analysis of Salicibibacter sp. NKC21-4.</title>
        <authorList>
            <person name="Oh Y.J."/>
        </authorList>
    </citation>
    <scope>NUCLEOTIDE SEQUENCE [LARGE SCALE GENOMIC DNA]</scope>
    <source>
        <strain evidence="7 8">NKC21-4</strain>
    </source>
</reference>
<feature type="coiled-coil region" evidence="4">
    <location>
        <begin position="944"/>
        <end position="971"/>
    </location>
</feature>
<evidence type="ECO:0000313" key="7">
    <source>
        <dbReference type="EMBL" id="QQK79984.1"/>
    </source>
</evidence>
<dbReference type="Gene3D" id="3.40.50.300">
    <property type="entry name" value="P-loop containing nucleotide triphosphate hydrolases"/>
    <property type="match status" value="2"/>
</dbReference>
<dbReference type="PANTHER" id="PTHR32114">
    <property type="entry name" value="ABC TRANSPORTER ABCH.3"/>
    <property type="match status" value="1"/>
</dbReference>
<evidence type="ECO:0000256" key="1">
    <source>
        <dbReference type="ARBA" id="ARBA00006930"/>
    </source>
</evidence>